<dbReference type="OrthoDB" id="7754877at2"/>
<organism evidence="1 2">
    <name type="scientific">Paracoccus alcaliphilus</name>
    <dbReference type="NCBI Taxonomy" id="34002"/>
    <lineage>
        <taxon>Bacteria</taxon>
        <taxon>Pseudomonadati</taxon>
        <taxon>Pseudomonadota</taxon>
        <taxon>Alphaproteobacteria</taxon>
        <taxon>Rhodobacterales</taxon>
        <taxon>Paracoccaceae</taxon>
        <taxon>Paracoccus</taxon>
    </lineage>
</organism>
<evidence type="ECO:0000313" key="2">
    <source>
        <dbReference type="Proteomes" id="UP000199054"/>
    </source>
</evidence>
<dbReference type="EMBL" id="FODE01000008">
    <property type="protein sequence ID" value="SEN51390.1"/>
    <property type="molecule type" value="Genomic_DNA"/>
</dbReference>
<evidence type="ECO:0000313" key="1">
    <source>
        <dbReference type="EMBL" id="SEN51390.1"/>
    </source>
</evidence>
<accession>A0A1H8H5U4</accession>
<dbReference type="STRING" id="34002.SAMN04489859_1008127"/>
<proteinExistence type="predicted"/>
<sequence length="726" mass="75397">MIQIQAPDGTIIQFPDGTDDATIDRVMRQAFAPNTATPEPDVPAERPQSQQLMDQYKQAEAAGDYETADRLLREASYAATQDGTAPDSVAFNPATGRMEDMDLRQGRGRLDAAAQGLGQGVSFGTMDEVVGGLYGMTGPGTYEQNRDYALASMRSDLASARENHPVIAYGSEIGGGALSSIGGATALGVRAAPTLGGRVAQGAAIGGAEGALYGFGTGEGVENRFSNAGRGALIGAGTGALSPIAIEGGRRAFDYALGGPIASARSAPSQVRASRAVQSAVDRSGRSLDEIDAALRQASIEGQPMYSVADATGYSGQRMLAGAARTPGDGRQQIIEHLASRQDGQARRIGGFLDEGLNAPRNTGNLPVIPGNNPADFTGMTAEQVRGRLTGARGRAADVAYDAARQGAGPVDVRGALAAIDDRIGPMQGSGVTGDGIDATLSRYRSRLASQPGGEAYQGASSVELSDFDRVLGVKQSIQDDIGAAVRAGRNNEARELGRISAQLDEALESASPAYRQANDDFARSSRVIDQIDAGSAATRPSARVDNTLSSYNALSMDEQAAFRSGYADPIMGRLENAAPGVNNARPLLSEGSRAELGAMARDPELLQRQITRENDMFRTANAASGGSMTADNLADEADISSLSANPVINLLSGRWGAAASQLGDAALNAISGRNTATREEIARLLMSGDVRGAVAPAVQRQIQNAKSSAVVEALMRSMERVGNPY</sequence>
<reference evidence="1 2" key="1">
    <citation type="submission" date="2016-10" db="EMBL/GenBank/DDBJ databases">
        <authorList>
            <person name="de Groot N.N."/>
        </authorList>
    </citation>
    <scope>NUCLEOTIDE SEQUENCE [LARGE SCALE GENOMIC DNA]</scope>
    <source>
        <strain evidence="1 2">DSM 8512</strain>
    </source>
</reference>
<name>A0A1H8H5U4_9RHOB</name>
<dbReference type="Proteomes" id="UP000199054">
    <property type="component" value="Unassembled WGS sequence"/>
</dbReference>
<gene>
    <name evidence="1" type="ORF">SAMN04489859_1008127</name>
</gene>
<keyword evidence="2" id="KW-1185">Reference proteome</keyword>
<dbReference type="RefSeq" id="WP_090611323.1">
    <property type="nucleotide sequence ID" value="NZ_CP067124.1"/>
</dbReference>
<dbReference type="AlphaFoldDB" id="A0A1H8H5U4"/>
<protein>
    <submittedName>
        <fullName evidence="1">Uncharacterized protein</fullName>
    </submittedName>
</protein>